<dbReference type="AlphaFoldDB" id="N6WZC6"/>
<organism evidence="1 2">
    <name type="scientific">Marinobacter nanhaiticus D15-8W</name>
    <dbReference type="NCBI Taxonomy" id="626887"/>
    <lineage>
        <taxon>Bacteria</taxon>
        <taxon>Pseudomonadati</taxon>
        <taxon>Pseudomonadota</taxon>
        <taxon>Gammaproteobacteria</taxon>
        <taxon>Pseudomonadales</taxon>
        <taxon>Marinobacteraceae</taxon>
        <taxon>Marinobacter</taxon>
    </lineage>
</organism>
<comment type="caution">
    <text evidence="1">The sequence shown here is derived from an EMBL/GenBank/DDBJ whole genome shotgun (WGS) entry which is preliminary data.</text>
</comment>
<dbReference type="PATRIC" id="fig|626887.3.peg.351"/>
<dbReference type="EMBL" id="APLQ01000009">
    <property type="protein sequence ID" value="ENO16911.1"/>
    <property type="molecule type" value="Genomic_DNA"/>
</dbReference>
<dbReference type="HOGENOM" id="CLU_2601889_0_0_6"/>
<name>N6WZC6_9GAMM</name>
<sequence length="79" mass="8915">MDSILIQKTITGLRLAKGEFRAIAEEAGVDYSWLSKFSRSVFPDPSGRRVERVYRALLARRLVEPVIDFGETAKLKDCA</sequence>
<keyword evidence="2" id="KW-1185">Reference proteome</keyword>
<reference evidence="1 2" key="1">
    <citation type="journal article" date="2013" name="Genome Announc.">
        <title>Genome Sequence of the Polycyclic Aromatic Hydrocarbon-Degrading Bacterium Strain Marinobacter nanhaiticus D15-8WT.</title>
        <authorList>
            <person name="Cui Z."/>
            <person name="Gao W."/>
            <person name="Li Q."/>
            <person name="Xu G."/>
            <person name="Zheng L."/>
        </authorList>
    </citation>
    <scope>NUCLEOTIDE SEQUENCE [LARGE SCALE GENOMIC DNA]</scope>
    <source>
        <strain evidence="1 2">D15-8W</strain>
    </source>
</reference>
<dbReference type="Proteomes" id="UP000013165">
    <property type="component" value="Unassembled WGS sequence"/>
</dbReference>
<evidence type="ECO:0000313" key="1">
    <source>
        <dbReference type="EMBL" id="ENO16911.1"/>
    </source>
</evidence>
<proteinExistence type="predicted"/>
<evidence type="ECO:0000313" key="2">
    <source>
        <dbReference type="Proteomes" id="UP000013165"/>
    </source>
</evidence>
<accession>N6WZC6</accession>
<evidence type="ECO:0008006" key="3">
    <source>
        <dbReference type="Google" id="ProtNLM"/>
    </source>
</evidence>
<protein>
    <recommendedName>
        <fullName evidence="3">XRE family transcriptional regulator</fullName>
    </recommendedName>
</protein>
<gene>
    <name evidence="1" type="ORF">J057_01865</name>
</gene>